<reference evidence="3 4" key="1">
    <citation type="submission" date="2020-08" db="EMBL/GenBank/DDBJ databases">
        <title>Genemic of Streptomyces polyaspartic.</title>
        <authorList>
            <person name="Liu W."/>
        </authorList>
    </citation>
    <scope>NUCLEOTIDE SEQUENCE [LARGE SCALE GENOMIC DNA]</scope>
    <source>
        <strain evidence="3 4">TRM66268-LWL</strain>
    </source>
</reference>
<keyword evidence="4" id="KW-1185">Reference proteome</keyword>
<comment type="caution">
    <text evidence="3">The sequence shown here is derived from an EMBL/GenBank/DDBJ whole genome shotgun (WGS) entry which is preliminary data.</text>
</comment>
<dbReference type="SUPFAM" id="SSF55166">
    <property type="entry name" value="Hedgehog/DD-peptidase"/>
    <property type="match status" value="1"/>
</dbReference>
<organism evidence="3 4">
    <name type="scientific">Streptomyces polyasparticus</name>
    <dbReference type="NCBI Taxonomy" id="2767826"/>
    <lineage>
        <taxon>Bacteria</taxon>
        <taxon>Bacillati</taxon>
        <taxon>Actinomycetota</taxon>
        <taxon>Actinomycetes</taxon>
        <taxon>Kitasatosporales</taxon>
        <taxon>Streptomycetaceae</taxon>
        <taxon>Streptomyces</taxon>
    </lineage>
</organism>
<evidence type="ECO:0000259" key="2">
    <source>
        <dbReference type="Pfam" id="PF13539"/>
    </source>
</evidence>
<evidence type="ECO:0000256" key="1">
    <source>
        <dbReference type="SAM" id="MobiDB-lite"/>
    </source>
</evidence>
<feature type="region of interest" description="Disordered" evidence="1">
    <location>
        <begin position="104"/>
        <end position="124"/>
    </location>
</feature>
<proteinExistence type="predicted"/>
<evidence type="ECO:0000313" key="4">
    <source>
        <dbReference type="Proteomes" id="UP000642284"/>
    </source>
</evidence>
<protein>
    <submittedName>
        <fullName evidence="3">M15 family metallopeptidase</fullName>
    </submittedName>
</protein>
<dbReference type="EMBL" id="JACTVJ010000012">
    <property type="protein sequence ID" value="MBC9715774.1"/>
    <property type="molecule type" value="Genomic_DNA"/>
</dbReference>
<feature type="domain" description="Peptidase M15C" evidence="2">
    <location>
        <begin position="112"/>
        <end position="186"/>
    </location>
</feature>
<dbReference type="InterPro" id="IPR009045">
    <property type="entry name" value="Zn_M74/Hedgehog-like"/>
</dbReference>
<name>A0ABR7SKC9_9ACTN</name>
<accession>A0ABR7SKC9</accession>
<evidence type="ECO:0000313" key="3">
    <source>
        <dbReference type="EMBL" id="MBC9715774.1"/>
    </source>
</evidence>
<dbReference type="InterPro" id="IPR039561">
    <property type="entry name" value="Peptidase_M15C"/>
</dbReference>
<gene>
    <name evidence="3" type="ORF">H9Y04_24845</name>
</gene>
<feature type="compositionally biased region" description="Polar residues" evidence="1">
    <location>
        <begin position="104"/>
        <end position="117"/>
    </location>
</feature>
<dbReference type="Pfam" id="PF13539">
    <property type="entry name" value="Peptidase_M15_4"/>
    <property type="match status" value="1"/>
</dbReference>
<sequence length="195" mass="22186">MDATVSKLDDRQWEGMVTAGAWRPECPVGRTELRRLEMNHWGFDGKIHRGALVVRDDVADSLVRVFTDLFEHRFPIRRMEPIEAYGGDDDASMRADNTSAFNCRRQGQANAPSTKSPHANGRAVDINPMENPWRDGRCDCWQPSAAHSSRTPGRGKILENGPVWRAFTTEGWIWQDISTADYQHFDTGYPSRPLR</sequence>
<dbReference type="Gene3D" id="3.30.1380.10">
    <property type="match status" value="1"/>
</dbReference>
<dbReference type="Proteomes" id="UP000642284">
    <property type="component" value="Unassembled WGS sequence"/>
</dbReference>